<dbReference type="EMBL" id="MN560137">
    <property type="protein sequence ID" value="UCU06903.1"/>
    <property type="molecule type" value="Genomic_DNA"/>
</dbReference>
<evidence type="ECO:0000256" key="8">
    <source>
        <dbReference type="ARBA" id="ARBA00022967"/>
    </source>
</evidence>
<accession>A0A8K1JIA8</accession>
<dbReference type="AlphaFoldDB" id="A0A8K1JIA8"/>
<keyword evidence="5" id="KW-0813">Transport</keyword>
<reference evidence="19" key="1">
    <citation type="journal article" date="2020" name="Zool. Scr.">
        <title>Integrative taxonomy uncovers hidden species diversity in the rheophilic genus Potamometra (Hemiptera: Gerridae).</title>
        <authorList>
            <person name="Zheng C."/>
            <person name="Ye Z."/>
            <person name="Zhu X."/>
            <person name="Zhang H."/>
            <person name="Dong X."/>
            <person name="Chen P."/>
            <person name="Bu W."/>
        </authorList>
    </citation>
    <scope>NUCLEOTIDE SEQUENCE</scope>
    <source>
        <strain evidence="17">AHYQ</strain>
        <strain evidence="18">HBYT</strain>
        <strain evidence="19">HENXJ</strain>
    </source>
</reference>
<evidence type="ECO:0000256" key="12">
    <source>
        <dbReference type="ARBA" id="ARBA00023128"/>
    </source>
</evidence>
<evidence type="ECO:0000256" key="3">
    <source>
        <dbReference type="ARBA" id="ARBA00012944"/>
    </source>
</evidence>
<geneLocation type="mitochondrion" evidence="19"/>
<keyword evidence="8" id="KW-1278">Translocase</keyword>
<organism evidence="19">
    <name type="scientific">Potamometra montandoni</name>
    <dbReference type="NCBI Taxonomy" id="2853724"/>
    <lineage>
        <taxon>Eukaryota</taxon>
        <taxon>Metazoa</taxon>
        <taxon>Ecdysozoa</taxon>
        <taxon>Arthropoda</taxon>
        <taxon>Hexapoda</taxon>
        <taxon>Insecta</taxon>
        <taxon>Pterygota</taxon>
        <taxon>Neoptera</taxon>
        <taxon>Paraneoptera</taxon>
        <taxon>Hemiptera</taxon>
        <taxon>Heteroptera</taxon>
        <taxon>Gerromorpha</taxon>
        <taxon>Gerroidea</taxon>
        <taxon>Gerridae</taxon>
        <taxon>Ptilomerinae</taxon>
        <taxon>Potamometra</taxon>
    </lineage>
</organism>
<evidence type="ECO:0000256" key="11">
    <source>
        <dbReference type="ARBA" id="ARBA00023027"/>
    </source>
</evidence>
<feature type="transmembrane region" description="Helical" evidence="16">
    <location>
        <begin position="130"/>
        <end position="153"/>
    </location>
</feature>
<dbReference type="EC" id="7.1.1.2" evidence="3"/>
<evidence type="ECO:0000256" key="2">
    <source>
        <dbReference type="ARBA" id="ARBA00005698"/>
    </source>
</evidence>
<name>A0A8K1JIA8_9HEMI</name>
<evidence type="ECO:0000256" key="16">
    <source>
        <dbReference type="SAM" id="Phobius"/>
    </source>
</evidence>
<proteinExistence type="inferred from homology"/>
<feature type="transmembrane region" description="Helical" evidence="16">
    <location>
        <begin position="47"/>
        <end position="66"/>
    </location>
</feature>
<evidence type="ECO:0000256" key="9">
    <source>
        <dbReference type="ARBA" id="ARBA00022982"/>
    </source>
</evidence>
<evidence type="ECO:0000256" key="4">
    <source>
        <dbReference type="ARBA" id="ARBA00021095"/>
    </source>
</evidence>
<keyword evidence="11" id="KW-0520">NAD</keyword>
<evidence type="ECO:0000256" key="15">
    <source>
        <dbReference type="ARBA" id="ARBA00049551"/>
    </source>
</evidence>
<dbReference type="InterPro" id="IPR050269">
    <property type="entry name" value="ComplexI_Subunit6"/>
</dbReference>
<evidence type="ECO:0000256" key="7">
    <source>
        <dbReference type="ARBA" id="ARBA00022692"/>
    </source>
</evidence>
<evidence type="ECO:0000313" key="19">
    <source>
        <dbReference type="EMBL" id="UCU06929.1"/>
    </source>
</evidence>
<keyword evidence="10 16" id="KW-1133">Transmembrane helix</keyword>
<comment type="catalytic activity">
    <reaction evidence="15">
        <text>a ubiquinone + NADH + 5 H(+)(in) = a ubiquinol + NAD(+) + 4 H(+)(out)</text>
        <dbReference type="Rhea" id="RHEA:29091"/>
        <dbReference type="Rhea" id="RHEA-COMP:9565"/>
        <dbReference type="Rhea" id="RHEA-COMP:9566"/>
        <dbReference type="ChEBI" id="CHEBI:15378"/>
        <dbReference type="ChEBI" id="CHEBI:16389"/>
        <dbReference type="ChEBI" id="CHEBI:17976"/>
        <dbReference type="ChEBI" id="CHEBI:57540"/>
        <dbReference type="ChEBI" id="CHEBI:57945"/>
        <dbReference type="EC" id="7.1.1.2"/>
    </reaction>
</comment>
<dbReference type="PANTHER" id="PTHR11435:SF1">
    <property type="entry name" value="NADH-UBIQUINONE OXIDOREDUCTASE CHAIN 6"/>
    <property type="match status" value="1"/>
</dbReference>
<dbReference type="PANTHER" id="PTHR11435">
    <property type="entry name" value="NADH UBIQUINONE OXIDOREDUCTASE SUBUNIT ND6"/>
    <property type="match status" value="1"/>
</dbReference>
<keyword evidence="9" id="KW-0249">Electron transport</keyword>
<evidence type="ECO:0000313" key="17">
    <source>
        <dbReference type="EMBL" id="UCU06903.1"/>
    </source>
</evidence>
<evidence type="ECO:0000256" key="13">
    <source>
        <dbReference type="ARBA" id="ARBA00023136"/>
    </source>
</evidence>
<keyword evidence="7 16" id="KW-0812">Transmembrane</keyword>
<dbReference type="EMBL" id="MN560138">
    <property type="protein sequence ID" value="UCU06916.1"/>
    <property type="molecule type" value="Genomic_DNA"/>
</dbReference>
<evidence type="ECO:0000256" key="5">
    <source>
        <dbReference type="ARBA" id="ARBA00022448"/>
    </source>
</evidence>
<keyword evidence="6" id="KW-0679">Respiratory chain</keyword>
<comment type="subcellular location">
    <subcellularLocation>
        <location evidence="1">Mitochondrion membrane</location>
        <topology evidence="1">Multi-pass membrane protein</topology>
    </subcellularLocation>
</comment>
<protein>
    <recommendedName>
        <fullName evidence="4">NADH-ubiquinone oxidoreductase chain 6</fullName>
        <ecNumber evidence="3">7.1.1.2</ecNumber>
    </recommendedName>
    <alternativeName>
        <fullName evidence="14">NADH dehydrogenase subunit 6</fullName>
    </alternativeName>
</protein>
<evidence type="ECO:0000256" key="10">
    <source>
        <dbReference type="ARBA" id="ARBA00022989"/>
    </source>
</evidence>
<evidence type="ECO:0000256" key="1">
    <source>
        <dbReference type="ARBA" id="ARBA00004225"/>
    </source>
</evidence>
<feature type="transmembrane region" description="Helical" evidence="16">
    <location>
        <begin position="78"/>
        <end position="99"/>
    </location>
</feature>
<dbReference type="GO" id="GO:0031966">
    <property type="term" value="C:mitochondrial membrane"/>
    <property type="evidence" value="ECO:0007669"/>
    <property type="project" value="UniProtKB-SubCell"/>
</dbReference>
<comment type="similarity">
    <text evidence="2">Belongs to the complex I subunit 6 family.</text>
</comment>
<evidence type="ECO:0000256" key="6">
    <source>
        <dbReference type="ARBA" id="ARBA00022660"/>
    </source>
</evidence>
<feature type="transmembrane region" description="Helical" evidence="16">
    <location>
        <begin position="21"/>
        <end position="41"/>
    </location>
</feature>
<keyword evidence="13 16" id="KW-0472">Membrane</keyword>
<dbReference type="GO" id="GO:0008137">
    <property type="term" value="F:NADH dehydrogenase (ubiquinone) activity"/>
    <property type="evidence" value="ECO:0007669"/>
    <property type="project" value="UniProtKB-EC"/>
</dbReference>
<evidence type="ECO:0000256" key="14">
    <source>
        <dbReference type="ARBA" id="ARBA00031019"/>
    </source>
</evidence>
<keyword evidence="12 19" id="KW-0496">Mitochondrion</keyword>
<sequence>MKMIMTIIMTLSTSMIMMKHPLSMGFSIILLTILTAIMMNFMIKYSWYSYILVLVMLGGMLVLFMYMASIASNEIMKFSMKIMLLMTTTFIVSSLMINYEVENMISPNMYFIENQNNMSMMKLFNSKTSIITILLASYLLITMIYVIFITNMFEGPMRKKN</sequence>
<gene>
    <name evidence="19" type="primary">ND6</name>
</gene>
<dbReference type="EMBL" id="MN560139">
    <property type="protein sequence ID" value="UCU06929.1"/>
    <property type="molecule type" value="Genomic_DNA"/>
</dbReference>
<evidence type="ECO:0000313" key="18">
    <source>
        <dbReference type="EMBL" id="UCU06916.1"/>
    </source>
</evidence>